<protein>
    <submittedName>
        <fullName evidence="2">Flp pilus assembly protein CpaB</fullName>
    </submittedName>
</protein>
<evidence type="ECO:0000259" key="1">
    <source>
        <dbReference type="SMART" id="SM00858"/>
    </source>
</evidence>
<accession>A0A939EIP7</accession>
<evidence type="ECO:0000313" key="3">
    <source>
        <dbReference type="Proteomes" id="UP000664096"/>
    </source>
</evidence>
<dbReference type="InterPro" id="IPR013974">
    <property type="entry name" value="SAF"/>
</dbReference>
<dbReference type="InterPro" id="IPR031571">
    <property type="entry name" value="RcpC_dom"/>
</dbReference>
<dbReference type="SMART" id="SM00858">
    <property type="entry name" value="SAF"/>
    <property type="match status" value="1"/>
</dbReference>
<dbReference type="Pfam" id="PF16976">
    <property type="entry name" value="RcpC"/>
    <property type="match status" value="1"/>
</dbReference>
<dbReference type="InterPro" id="IPR017592">
    <property type="entry name" value="Pilus_assmbl_Flp-typ_CpaB"/>
</dbReference>
<dbReference type="RefSeq" id="WP_207143946.1">
    <property type="nucleotide sequence ID" value="NZ_JAEKJZ010000008.1"/>
</dbReference>
<dbReference type="Proteomes" id="UP000664096">
    <property type="component" value="Unassembled WGS sequence"/>
</dbReference>
<proteinExistence type="predicted"/>
<organism evidence="2 3">
    <name type="scientific">Roseibium aggregatum</name>
    <dbReference type="NCBI Taxonomy" id="187304"/>
    <lineage>
        <taxon>Bacteria</taxon>
        <taxon>Pseudomonadati</taxon>
        <taxon>Pseudomonadota</taxon>
        <taxon>Alphaproteobacteria</taxon>
        <taxon>Hyphomicrobiales</taxon>
        <taxon>Stappiaceae</taxon>
        <taxon>Roseibium</taxon>
    </lineage>
</organism>
<dbReference type="EMBL" id="JAEKJZ010000008">
    <property type="protein sequence ID" value="MBN9673744.1"/>
    <property type="molecule type" value="Genomic_DNA"/>
</dbReference>
<dbReference type="AlphaFoldDB" id="A0A939EIP7"/>
<dbReference type="NCBIfam" id="TIGR03177">
    <property type="entry name" value="pilus_cpaB"/>
    <property type="match status" value="1"/>
</dbReference>
<evidence type="ECO:0000313" key="2">
    <source>
        <dbReference type="EMBL" id="MBN9673744.1"/>
    </source>
</evidence>
<name>A0A939EIP7_9HYPH</name>
<gene>
    <name evidence="2" type="primary">cpaB</name>
    <name evidence="2" type="ORF">JF539_25540</name>
</gene>
<reference evidence="2" key="1">
    <citation type="submission" date="2020-12" db="EMBL/GenBank/DDBJ databases">
        <title>Oil enriched cultivation method for isolating marine PHA-producing bacteria.</title>
        <authorList>
            <person name="Zheng W."/>
            <person name="Yu S."/>
            <person name="Huang Y."/>
        </authorList>
    </citation>
    <scope>NUCLEOTIDE SEQUENCE</scope>
    <source>
        <strain evidence="2">SY-2-12</strain>
    </source>
</reference>
<sequence length="261" mass="28314">MKIVRILVLLFAAGAGFMAFRLVMNNKPEAPQVVVVQAEPEVVLKGVLVAVKDIPLGKKLKSADFTWREWPEDTISEGLITRSGDSAAGKSYVGMIARGHIFSGEPIRAERLISTDKGYMAAILPKGKRALAVRVEQETSAGGFILPGDKVDVILTRKLGDEKMMSDTILHNIRVLAIDSTTAAERETKNLSPKRTATLELNPDESEVIVQAQQVGSIALALRSAEDSSDDLATEPAKKKDAKFVRVESGRWTVVADSSLF</sequence>
<dbReference type="Pfam" id="PF08666">
    <property type="entry name" value="SAF"/>
    <property type="match status" value="1"/>
</dbReference>
<comment type="caution">
    <text evidence="2">The sequence shown here is derived from an EMBL/GenBank/DDBJ whole genome shotgun (WGS) entry which is preliminary data.</text>
</comment>
<dbReference type="CDD" id="cd11614">
    <property type="entry name" value="SAF_CpaB_FlgA_like"/>
    <property type="match status" value="1"/>
</dbReference>
<feature type="domain" description="SAF" evidence="1">
    <location>
        <begin position="45"/>
        <end position="113"/>
    </location>
</feature>